<keyword evidence="5 7" id="KW-1133">Transmembrane helix</keyword>
<feature type="domain" description="Major facilitator superfamily (MFS) profile" evidence="8">
    <location>
        <begin position="172"/>
        <end position="365"/>
    </location>
</feature>
<name>A0A1G7U9K0_9LACT</name>
<dbReference type="SUPFAM" id="SSF103473">
    <property type="entry name" value="MFS general substrate transporter"/>
    <property type="match status" value="1"/>
</dbReference>
<accession>A0A1G7U9K0</accession>
<sequence>MVSAIFSILTSLISGKYIDRFPKKTMMILAQFLSIVGLILFIFGTGFSDKINLYWVIALSIVLQVSDSIFTTTLMTSAVNIVNKEEELDEFNSIVESINGICALIAPFIASSIFIFLKIDSFIFLEIFFELFAVLLILNLPLHDSLIEENFDDSDSDYSLNYVLKYAWKNKLILILSLSMLGINLLLGSLSIGLPYLILSYFESKTIFIGIFQITLPIGMMLGAIIYPKLNFKKPFYNPIIKSWFILALSVILLGFTILIFSNHFWALSIISFILIIIAGFSISIGKIPLLGYFQKTVPQKIQGRLFSLLDVMIESSIPLGAGIYGLLFDNFNIYTIFILSGLLLMIFIKISEKKLRKLTISMND</sequence>
<evidence type="ECO:0000313" key="10">
    <source>
        <dbReference type="Proteomes" id="UP000199708"/>
    </source>
</evidence>
<proteinExistence type="predicted"/>
<feature type="transmembrane region" description="Helical" evidence="7">
    <location>
        <begin position="239"/>
        <end position="261"/>
    </location>
</feature>
<feature type="transmembrane region" description="Helical" evidence="7">
    <location>
        <begin position="267"/>
        <end position="294"/>
    </location>
</feature>
<keyword evidence="4 7" id="KW-0812">Transmembrane</keyword>
<gene>
    <name evidence="9" type="ORF">SAMN05421791_1093</name>
</gene>
<comment type="subcellular location">
    <subcellularLocation>
        <location evidence="1">Cell membrane</location>
        <topology evidence="1">Multi-pass membrane protein</topology>
    </subcellularLocation>
</comment>
<evidence type="ECO:0000256" key="6">
    <source>
        <dbReference type="ARBA" id="ARBA00023136"/>
    </source>
</evidence>
<keyword evidence="10" id="KW-1185">Reference proteome</keyword>
<feature type="transmembrane region" description="Helical" evidence="7">
    <location>
        <begin position="53"/>
        <end position="82"/>
    </location>
</feature>
<feature type="transmembrane region" description="Helical" evidence="7">
    <location>
        <begin position="206"/>
        <end position="227"/>
    </location>
</feature>
<dbReference type="EMBL" id="FNCK01000009">
    <property type="protein sequence ID" value="SDG44104.1"/>
    <property type="molecule type" value="Genomic_DNA"/>
</dbReference>
<dbReference type="GO" id="GO:0022857">
    <property type="term" value="F:transmembrane transporter activity"/>
    <property type="evidence" value="ECO:0007669"/>
    <property type="project" value="InterPro"/>
</dbReference>
<dbReference type="AlphaFoldDB" id="A0A1G7U9K0"/>
<dbReference type="PANTHER" id="PTHR43266">
    <property type="entry name" value="MACROLIDE-EFFLUX PROTEIN"/>
    <property type="match status" value="1"/>
</dbReference>
<dbReference type="GO" id="GO:0005886">
    <property type="term" value="C:plasma membrane"/>
    <property type="evidence" value="ECO:0007669"/>
    <property type="project" value="UniProtKB-SubCell"/>
</dbReference>
<evidence type="ECO:0000256" key="2">
    <source>
        <dbReference type="ARBA" id="ARBA00022448"/>
    </source>
</evidence>
<dbReference type="InterPro" id="IPR036259">
    <property type="entry name" value="MFS_trans_sf"/>
</dbReference>
<feature type="transmembrane region" description="Helical" evidence="7">
    <location>
        <begin position="26"/>
        <end position="47"/>
    </location>
</feature>
<feature type="transmembrane region" description="Helical" evidence="7">
    <location>
        <begin position="94"/>
        <end position="116"/>
    </location>
</feature>
<dbReference type="Proteomes" id="UP000199708">
    <property type="component" value="Unassembled WGS sequence"/>
</dbReference>
<feature type="domain" description="Major facilitator superfamily (MFS) profile" evidence="8">
    <location>
        <begin position="1"/>
        <end position="144"/>
    </location>
</feature>
<keyword evidence="2" id="KW-0813">Transport</keyword>
<evidence type="ECO:0000259" key="8">
    <source>
        <dbReference type="PROSITE" id="PS50850"/>
    </source>
</evidence>
<evidence type="ECO:0000256" key="4">
    <source>
        <dbReference type="ARBA" id="ARBA00022692"/>
    </source>
</evidence>
<dbReference type="InterPro" id="IPR011701">
    <property type="entry name" value="MFS"/>
</dbReference>
<dbReference type="CDD" id="cd06173">
    <property type="entry name" value="MFS_MefA_like"/>
    <property type="match status" value="1"/>
</dbReference>
<dbReference type="PROSITE" id="PS50850">
    <property type="entry name" value="MFS"/>
    <property type="match status" value="2"/>
</dbReference>
<evidence type="ECO:0000256" key="1">
    <source>
        <dbReference type="ARBA" id="ARBA00004651"/>
    </source>
</evidence>
<evidence type="ECO:0000256" key="7">
    <source>
        <dbReference type="SAM" id="Phobius"/>
    </source>
</evidence>
<feature type="transmembrane region" description="Helical" evidence="7">
    <location>
        <begin position="172"/>
        <end position="194"/>
    </location>
</feature>
<keyword evidence="3" id="KW-1003">Cell membrane</keyword>
<evidence type="ECO:0000256" key="5">
    <source>
        <dbReference type="ARBA" id="ARBA00022989"/>
    </source>
</evidence>
<reference evidence="9 10" key="1">
    <citation type="submission" date="2016-10" db="EMBL/GenBank/DDBJ databases">
        <authorList>
            <person name="de Groot N.N."/>
        </authorList>
    </citation>
    <scope>NUCLEOTIDE SEQUENCE [LARGE SCALE GENOMIC DNA]</scope>
    <source>
        <strain evidence="9 10">ATCC BAA-466</strain>
    </source>
</reference>
<dbReference type="Pfam" id="PF07690">
    <property type="entry name" value="MFS_1"/>
    <property type="match status" value="1"/>
</dbReference>
<dbReference type="Gene3D" id="1.20.1250.20">
    <property type="entry name" value="MFS general substrate transporter like domains"/>
    <property type="match status" value="1"/>
</dbReference>
<organism evidence="9 10">
    <name type="scientific">Facklamia miroungae</name>
    <dbReference type="NCBI Taxonomy" id="120956"/>
    <lineage>
        <taxon>Bacteria</taxon>
        <taxon>Bacillati</taxon>
        <taxon>Bacillota</taxon>
        <taxon>Bacilli</taxon>
        <taxon>Lactobacillales</taxon>
        <taxon>Aerococcaceae</taxon>
        <taxon>Facklamia</taxon>
    </lineage>
</organism>
<evidence type="ECO:0000256" key="3">
    <source>
        <dbReference type="ARBA" id="ARBA00022475"/>
    </source>
</evidence>
<feature type="transmembrane region" description="Helical" evidence="7">
    <location>
        <begin position="334"/>
        <end position="351"/>
    </location>
</feature>
<evidence type="ECO:0000313" key="9">
    <source>
        <dbReference type="EMBL" id="SDG44104.1"/>
    </source>
</evidence>
<dbReference type="InterPro" id="IPR020846">
    <property type="entry name" value="MFS_dom"/>
</dbReference>
<protein>
    <submittedName>
        <fullName evidence="9">Major Facilitator Superfamily protein</fullName>
    </submittedName>
</protein>
<keyword evidence="6 7" id="KW-0472">Membrane</keyword>
<feature type="transmembrane region" description="Helical" evidence="7">
    <location>
        <begin position="306"/>
        <end position="328"/>
    </location>
</feature>
<dbReference type="STRING" id="120956.SAMN05421791_1093"/>
<dbReference type="PANTHER" id="PTHR43266:SF2">
    <property type="entry name" value="MAJOR FACILITATOR SUPERFAMILY (MFS) PROFILE DOMAIN-CONTAINING PROTEIN"/>
    <property type="match status" value="1"/>
</dbReference>